<keyword evidence="7" id="KW-0210">Decarboxylase</keyword>
<dbReference type="OrthoDB" id="149172at2"/>
<evidence type="ECO:0000256" key="10">
    <source>
        <dbReference type="ARBA" id="ARBA00031120"/>
    </source>
</evidence>
<reference evidence="12 13" key="1">
    <citation type="journal article" date="2014" name="Genome Announc.">
        <title>Draft Genome Sequence of Petroleum Oil-Degrading Marine Bacterium Pseudomonas taeanensis Strain MS-3, Isolated from a Crude Oil-Contaminated Seashore.</title>
        <authorList>
            <person name="Lee S.Y."/>
            <person name="Kim S.H."/>
            <person name="Lee D.G."/>
            <person name="Shin S."/>
            <person name="Yun S.H."/>
            <person name="Choi C.W."/>
            <person name="Chung Y.H."/>
            <person name="Choi J.S."/>
            <person name="Kahng H.Y."/>
            <person name="Kim S.I."/>
        </authorList>
    </citation>
    <scope>NUCLEOTIDE SEQUENCE [LARGE SCALE GENOMIC DNA]</scope>
    <source>
        <strain evidence="12 13">MS-3</strain>
    </source>
</reference>
<dbReference type="GO" id="GO:0019748">
    <property type="term" value="P:secondary metabolic process"/>
    <property type="evidence" value="ECO:0007669"/>
    <property type="project" value="TreeGrafter"/>
</dbReference>
<dbReference type="Pfam" id="PF04909">
    <property type="entry name" value="Amidohydro_2"/>
    <property type="match status" value="1"/>
</dbReference>
<evidence type="ECO:0000256" key="9">
    <source>
        <dbReference type="ARBA" id="ARBA00023239"/>
    </source>
</evidence>
<dbReference type="PANTHER" id="PTHR21240:SF27">
    <property type="entry name" value="2-AMINO-3-CARBOXYMUCONATE-6-SEMIALDEHYDE DECARBOXYLASE"/>
    <property type="match status" value="1"/>
</dbReference>
<keyword evidence="12" id="KW-0378">Hydrolase</keyword>
<evidence type="ECO:0000256" key="1">
    <source>
        <dbReference type="ARBA" id="ARBA00005079"/>
    </source>
</evidence>
<feature type="domain" description="Amidohydrolase-related" evidence="11">
    <location>
        <begin position="2"/>
        <end position="327"/>
    </location>
</feature>
<keyword evidence="8" id="KW-0862">Zinc</keyword>
<dbReference type="EMBL" id="AWSQ01000001">
    <property type="protein sequence ID" value="KFX71784.1"/>
    <property type="molecule type" value="Genomic_DNA"/>
</dbReference>
<gene>
    <name evidence="12" type="ORF">TMS3_0107690</name>
</gene>
<evidence type="ECO:0000256" key="8">
    <source>
        <dbReference type="ARBA" id="ARBA00022833"/>
    </source>
</evidence>
<comment type="pathway">
    <text evidence="1">Secondary metabolite metabolism; quinolate metabolism.</text>
</comment>
<dbReference type="STRING" id="1395571.TMS3_0107690"/>
<evidence type="ECO:0000256" key="6">
    <source>
        <dbReference type="ARBA" id="ARBA00022723"/>
    </source>
</evidence>
<dbReference type="EC" id="4.1.1.45" evidence="4"/>
<dbReference type="InterPro" id="IPR032466">
    <property type="entry name" value="Metal_Hydrolase"/>
</dbReference>
<evidence type="ECO:0000256" key="7">
    <source>
        <dbReference type="ARBA" id="ARBA00022793"/>
    </source>
</evidence>
<dbReference type="PANTHER" id="PTHR21240">
    <property type="entry name" value="2-AMINO-3-CARBOXYLMUCONATE-6-SEMIALDEHYDE DECARBOXYLASE"/>
    <property type="match status" value="1"/>
</dbReference>
<keyword evidence="6" id="KW-0479">Metal-binding</keyword>
<dbReference type="GO" id="GO:0005829">
    <property type="term" value="C:cytosol"/>
    <property type="evidence" value="ECO:0007669"/>
    <property type="project" value="TreeGrafter"/>
</dbReference>
<accession>A0A0A1YRF6</accession>
<dbReference type="Proteomes" id="UP000030063">
    <property type="component" value="Unassembled WGS sequence"/>
</dbReference>
<dbReference type="InterPro" id="IPR006680">
    <property type="entry name" value="Amidohydro-rel"/>
</dbReference>
<dbReference type="Gene3D" id="3.20.20.140">
    <property type="entry name" value="Metal-dependent hydrolases"/>
    <property type="match status" value="1"/>
</dbReference>
<dbReference type="SUPFAM" id="SSF51556">
    <property type="entry name" value="Metallo-dependent hydrolases"/>
    <property type="match status" value="1"/>
</dbReference>
<name>A0A0A1YRF6_9PSED</name>
<evidence type="ECO:0000256" key="5">
    <source>
        <dbReference type="ARBA" id="ARBA00021214"/>
    </source>
</evidence>
<proteinExistence type="inferred from homology"/>
<comment type="caution">
    <text evidence="12">The sequence shown here is derived from an EMBL/GenBank/DDBJ whole genome shotgun (WGS) entry which is preliminary data.</text>
</comment>
<dbReference type="RefSeq" id="WP_025164642.1">
    <property type="nucleotide sequence ID" value="NZ_AWSQ01000001.1"/>
</dbReference>
<dbReference type="AlphaFoldDB" id="A0A0A1YRF6"/>
<dbReference type="GO" id="GO:0046872">
    <property type="term" value="F:metal ion binding"/>
    <property type="evidence" value="ECO:0007669"/>
    <property type="project" value="UniProtKB-KW"/>
</dbReference>
<organism evidence="12 13">
    <name type="scientific">Pseudomonas taeanensis MS-3</name>
    <dbReference type="NCBI Taxonomy" id="1395571"/>
    <lineage>
        <taxon>Bacteria</taxon>
        <taxon>Pseudomonadati</taxon>
        <taxon>Pseudomonadota</taxon>
        <taxon>Gammaproteobacteria</taxon>
        <taxon>Pseudomonadales</taxon>
        <taxon>Pseudomonadaceae</taxon>
        <taxon>Pseudomonas</taxon>
    </lineage>
</organism>
<comment type="subunit">
    <text evidence="3">Monomer.</text>
</comment>
<evidence type="ECO:0000256" key="3">
    <source>
        <dbReference type="ARBA" id="ARBA00011245"/>
    </source>
</evidence>
<keyword evidence="13" id="KW-1185">Reference proteome</keyword>
<dbReference type="GO" id="GO:0001760">
    <property type="term" value="F:aminocarboxymuconate-semialdehyde decarboxylase activity"/>
    <property type="evidence" value="ECO:0007669"/>
    <property type="project" value="UniProtKB-EC"/>
</dbReference>
<dbReference type="eggNOG" id="COG2159">
    <property type="taxonomic scope" value="Bacteria"/>
</dbReference>
<evidence type="ECO:0000256" key="4">
    <source>
        <dbReference type="ARBA" id="ARBA00012365"/>
    </source>
</evidence>
<dbReference type="GO" id="GO:0016787">
    <property type="term" value="F:hydrolase activity"/>
    <property type="evidence" value="ECO:0007669"/>
    <property type="project" value="UniProtKB-KW"/>
</dbReference>
<keyword evidence="9" id="KW-0456">Lyase</keyword>
<evidence type="ECO:0000259" key="11">
    <source>
        <dbReference type="Pfam" id="PF04909"/>
    </source>
</evidence>
<comment type="similarity">
    <text evidence="2">Belongs to the metallo-dependent hydrolases superfamily. ACMSD family.</text>
</comment>
<sequence length="327" mass="36557">MIDMHTHIVPADFPVYPGREKTHGWPCMHCGEGHHHTVMIGNKPFREVSDNAWDINRRLEEMAAEGVERQVLSPMPELLSYWFNLDDALAFGRYINGTIAEMVAVAPQSFYGLGMVPLQDPERAAREVRNLKHEYGLVGVEVGSNINGIAMGDRCFDPFFAALQEEDMCLFVHALHPTKERLYGPPLIEALVGFPNENGLGIAAFIANGVLERFPRLRIAFSHGGGSFPMILPRLQHGWEISASLREAIPRSPQEVARQFWYDTLVYSDPALAYLIEVYGKSQLMVGTDYPFVIRESHPGRRLAGLGLSAADRDALLVGNCRRFLGL</sequence>
<dbReference type="InterPro" id="IPR032465">
    <property type="entry name" value="ACMSD"/>
</dbReference>
<evidence type="ECO:0000313" key="12">
    <source>
        <dbReference type="EMBL" id="KFX71784.1"/>
    </source>
</evidence>
<evidence type="ECO:0000256" key="2">
    <source>
        <dbReference type="ARBA" id="ARBA00005871"/>
    </source>
</evidence>
<protein>
    <recommendedName>
        <fullName evidence="5">2-amino-3-carboxymuconate-6-semialdehyde decarboxylase</fullName>
        <ecNumber evidence="4">4.1.1.45</ecNumber>
    </recommendedName>
    <alternativeName>
        <fullName evidence="10">Picolinate carboxylase</fullName>
    </alternativeName>
</protein>
<evidence type="ECO:0000313" key="13">
    <source>
        <dbReference type="Proteomes" id="UP000030063"/>
    </source>
</evidence>